<keyword evidence="4" id="KW-0687">Ribonucleoprotein</keyword>
<keyword evidence="2" id="KW-0689">Ribosomal protein</keyword>
<dbReference type="GO" id="GO:0005739">
    <property type="term" value="C:mitochondrion"/>
    <property type="evidence" value="ECO:0007669"/>
    <property type="project" value="UniProtKB-SubCell"/>
</dbReference>
<dbReference type="Proteomes" id="UP000076871">
    <property type="component" value="Unassembled WGS sequence"/>
</dbReference>
<feature type="domain" description="Ribosomal protein/NADH dehydrogenase" evidence="5">
    <location>
        <begin position="48"/>
        <end position="102"/>
    </location>
</feature>
<name>A0A165FII0_9APHY</name>
<dbReference type="GO" id="GO:0005840">
    <property type="term" value="C:ribosome"/>
    <property type="evidence" value="ECO:0007669"/>
    <property type="project" value="UniProtKB-KW"/>
</dbReference>
<protein>
    <recommendedName>
        <fullName evidence="5">Ribosomal protein/NADH dehydrogenase domain-containing protein</fullName>
    </recommendedName>
</protein>
<keyword evidence="7" id="KW-1185">Reference proteome</keyword>
<dbReference type="PANTHER" id="PTHR13274:SF2">
    <property type="entry name" value="SMALL RIBOSOMAL SUBUNIT PROTEIN MS25"/>
    <property type="match status" value="1"/>
</dbReference>
<evidence type="ECO:0000256" key="3">
    <source>
        <dbReference type="ARBA" id="ARBA00023128"/>
    </source>
</evidence>
<dbReference type="Pfam" id="PF05047">
    <property type="entry name" value="L51_S25_CI-B8"/>
    <property type="match status" value="1"/>
</dbReference>
<reference evidence="6 7" key="1">
    <citation type="journal article" date="2016" name="Mol. Biol. Evol.">
        <title>Comparative Genomics of Early-Diverging Mushroom-Forming Fungi Provides Insights into the Origins of Lignocellulose Decay Capabilities.</title>
        <authorList>
            <person name="Nagy L.G."/>
            <person name="Riley R."/>
            <person name="Tritt A."/>
            <person name="Adam C."/>
            <person name="Daum C."/>
            <person name="Floudas D."/>
            <person name="Sun H."/>
            <person name="Yadav J.S."/>
            <person name="Pangilinan J."/>
            <person name="Larsson K.H."/>
            <person name="Matsuura K."/>
            <person name="Barry K."/>
            <person name="Labutti K."/>
            <person name="Kuo R."/>
            <person name="Ohm R.A."/>
            <person name="Bhattacharya S.S."/>
            <person name="Shirouzu T."/>
            <person name="Yoshinaga Y."/>
            <person name="Martin F.M."/>
            <person name="Grigoriev I.V."/>
            <person name="Hibbett D.S."/>
        </authorList>
    </citation>
    <scope>NUCLEOTIDE SEQUENCE [LARGE SCALE GENOMIC DNA]</scope>
    <source>
        <strain evidence="6 7">93-53</strain>
    </source>
</reference>
<sequence length="153" mass="17133">MPRKPKTIPGPSRLSKILANLKKGPHPQLSAVTGLKLTLAFRNDHFGARHFVKEDLPRIRYANPDLNIKVTKLRKTPEERWDPEMQVELRDGTIRTVNMQGKWSSAIFEELMEMGGGDAWQKWKEDRIVAGLPITAPTPLIHPGKTGAAAVLP</sequence>
<dbReference type="InterPro" id="IPR007741">
    <property type="entry name" value="Ribosomal_mL43/mS25/NADH_DH"/>
</dbReference>
<dbReference type="GO" id="GO:1990904">
    <property type="term" value="C:ribonucleoprotein complex"/>
    <property type="evidence" value="ECO:0007669"/>
    <property type="project" value="UniProtKB-KW"/>
</dbReference>
<dbReference type="GeneID" id="63823299"/>
<dbReference type="SUPFAM" id="SSF52833">
    <property type="entry name" value="Thioredoxin-like"/>
    <property type="match status" value="1"/>
</dbReference>
<gene>
    <name evidence="6" type="ORF">LAESUDRAFT_696434</name>
</gene>
<evidence type="ECO:0000313" key="7">
    <source>
        <dbReference type="Proteomes" id="UP000076871"/>
    </source>
</evidence>
<dbReference type="PANTHER" id="PTHR13274">
    <property type="entry name" value="MITOCHONDRIAL RIBOSOMAL PROTEIN S25"/>
    <property type="match status" value="1"/>
</dbReference>
<proteinExistence type="predicted"/>
<evidence type="ECO:0000313" key="6">
    <source>
        <dbReference type="EMBL" id="KZT09021.1"/>
    </source>
</evidence>
<dbReference type="STRING" id="1314785.A0A165FII0"/>
<comment type="subcellular location">
    <subcellularLocation>
        <location evidence="1">Mitochondrion</location>
    </subcellularLocation>
</comment>
<keyword evidence="3" id="KW-0496">Mitochondrion</keyword>
<evidence type="ECO:0000256" key="2">
    <source>
        <dbReference type="ARBA" id="ARBA00022980"/>
    </source>
</evidence>
<dbReference type="InParanoid" id="A0A165FII0"/>
<evidence type="ECO:0000259" key="5">
    <source>
        <dbReference type="Pfam" id="PF05047"/>
    </source>
</evidence>
<organism evidence="6 7">
    <name type="scientific">Laetiporus sulphureus 93-53</name>
    <dbReference type="NCBI Taxonomy" id="1314785"/>
    <lineage>
        <taxon>Eukaryota</taxon>
        <taxon>Fungi</taxon>
        <taxon>Dikarya</taxon>
        <taxon>Basidiomycota</taxon>
        <taxon>Agaricomycotina</taxon>
        <taxon>Agaricomycetes</taxon>
        <taxon>Polyporales</taxon>
        <taxon>Laetiporus</taxon>
    </lineage>
</organism>
<dbReference type="GO" id="GO:0003735">
    <property type="term" value="F:structural constituent of ribosome"/>
    <property type="evidence" value="ECO:0007669"/>
    <property type="project" value="InterPro"/>
</dbReference>
<dbReference type="RefSeq" id="XP_040766761.1">
    <property type="nucleotide sequence ID" value="XM_040906270.1"/>
</dbReference>
<evidence type="ECO:0000256" key="4">
    <source>
        <dbReference type="ARBA" id="ARBA00023274"/>
    </source>
</evidence>
<dbReference type="OrthoDB" id="1696305at2759"/>
<evidence type="ECO:0000256" key="1">
    <source>
        <dbReference type="ARBA" id="ARBA00004173"/>
    </source>
</evidence>
<dbReference type="EMBL" id="KV427613">
    <property type="protein sequence ID" value="KZT09021.1"/>
    <property type="molecule type" value="Genomic_DNA"/>
</dbReference>
<accession>A0A165FII0</accession>
<dbReference type="AlphaFoldDB" id="A0A165FII0"/>
<dbReference type="InterPro" id="IPR040049">
    <property type="entry name" value="Ribosomal_mS25/mL61"/>
</dbReference>
<dbReference type="InterPro" id="IPR036249">
    <property type="entry name" value="Thioredoxin-like_sf"/>
</dbReference>